<sequence>MIKGSELLVAALENEGVEYIFGIPGEENLDVVEALRTSSIKLILTRHEQAAAFMAATYGRLTGKAGVCITTLGPGALNLTTGAAYALLGAMPMIMITGQKGVLSSHQGRFQIVNTVATMQPLTKMSRQIVSPSMIPTLVREAFHVAQEETPGPVYLELPEDIAAERSKKVSLIPPHPIEYPIANEQALNRAAEMIMQAKRPLVMLGAAASRPRATNALADFILRSKLPYFTTQMGKGTVSGAREYYMGTTALSARDYVHQAIEEADLIITIGHSTVEKPPFIMEGTNLKVIHVGYQSATVEQIYFPQAEVIGDMGPSLKLLADKIEGKIPHANALLHLRDDILNKIAARATEDRFTPQRLVYDIRQVMPEDGILALDNGMYKIWFARNYRTQMANTILLDNALATMGAGLPSAIMASLLYPHRRVMAVCGDGGFMMNSQELETAVRLKLNLVVLILEDNAFGMIRWKQAVDRFPDFGMTFTNPDFVKYAEAYGARGTRVESIENFQSILENAFTTGGVHLIIFPVDYSENKRVLVDELQQRLPPVKKGF</sequence>
<dbReference type="Pfam" id="PF00205">
    <property type="entry name" value="TPP_enzyme_M"/>
    <property type="match status" value="1"/>
</dbReference>
<dbReference type="InterPro" id="IPR045229">
    <property type="entry name" value="TPP_enz"/>
</dbReference>
<keyword evidence="2 3" id="KW-0786">Thiamine pyrophosphate</keyword>
<feature type="domain" description="Thiamine pyrophosphate enzyme N-terminal TPP-binding" evidence="6">
    <location>
        <begin position="3"/>
        <end position="115"/>
    </location>
</feature>
<dbReference type="SUPFAM" id="SSF52518">
    <property type="entry name" value="Thiamin diphosphate-binding fold (THDP-binding)"/>
    <property type="match status" value="2"/>
</dbReference>
<dbReference type="CDD" id="cd02010">
    <property type="entry name" value="TPP_ALS"/>
    <property type="match status" value="1"/>
</dbReference>
<dbReference type="GO" id="GO:0003984">
    <property type="term" value="F:acetolactate synthase activity"/>
    <property type="evidence" value="ECO:0007669"/>
    <property type="project" value="UniProtKB-EC"/>
</dbReference>
<evidence type="ECO:0000256" key="1">
    <source>
        <dbReference type="ARBA" id="ARBA00007812"/>
    </source>
</evidence>
<dbReference type="InterPro" id="IPR012000">
    <property type="entry name" value="Thiamin_PyroP_enz_cen_dom"/>
</dbReference>
<dbReference type="RefSeq" id="WP_400185600.1">
    <property type="nucleotide sequence ID" value="NZ_JBGORX010000001.1"/>
</dbReference>
<dbReference type="NCBIfam" id="NF006187">
    <property type="entry name" value="PRK08322.1"/>
    <property type="match status" value="1"/>
</dbReference>
<dbReference type="InterPro" id="IPR029035">
    <property type="entry name" value="DHS-like_NAD/FAD-binding_dom"/>
</dbReference>
<organism evidence="7 8">
    <name type="scientific">Legionella lytica</name>
    <dbReference type="NCBI Taxonomy" id="96232"/>
    <lineage>
        <taxon>Bacteria</taxon>
        <taxon>Pseudomonadati</taxon>
        <taxon>Pseudomonadota</taxon>
        <taxon>Gammaproteobacteria</taxon>
        <taxon>Legionellales</taxon>
        <taxon>Legionellaceae</taxon>
        <taxon>Legionella</taxon>
    </lineage>
</organism>
<dbReference type="Gene3D" id="3.40.50.1220">
    <property type="entry name" value="TPP-binding domain"/>
    <property type="match status" value="1"/>
</dbReference>
<dbReference type="InterPro" id="IPR029061">
    <property type="entry name" value="THDP-binding"/>
</dbReference>
<feature type="domain" description="Thiamine pyrophosphate enzyme TPP-binding" evidence="5">
    <location>
        <begin position="377"/>
        <end position="522"/>
    </location>
</feature>
<dbReference type="Pfam" id="PF02776">
    <property type="entry name" value="TPP_enzyme_N"/>
    <property type="match status" value="1"/>
</dbReference>
<name>A0ABW8D324_9GAMM</name>
<dbReference type="PANTHER" id="PTHR18968">
    <property type="entry name" value="THIAMINE PYROPHOSPHATE ENZYMES"/>
    <property type="match status" value="1"/>
</dbReference>
<protein>
    <submittedName>
        <fullName evidence="7">Acetolactate synthase large subunit</fullName>
        <ecNumber evidence="7">2.2.1.6</ecNumber>
    </submittedName>
</protein>
<dbReference type="Gene3D" id="3.40.50.970">
    <property type="match status" value="2"/>
</dbReference>
<evidence type="ECO:0000259" key="5">
    <source>
        <dbReference type="Pfam" id="PF02775"/>
    </source>
</evidence>
<dbReference type="Pfam" id="PF02775">
    <property type="entry name" value="TPP_enzyme_C"/>
    <property type="match status" value="1"/>
</dbReference>
<dbReference type="InterPro" id="IPR011766">
    <property type="entry name" value="TPP_enzyme_TPP-bd"/>
</dbReference>
<dbReference type="Proteomes" id="UP001615550">
    <property type="component" value="Unassembled WGS sequence"/>
</dbReference>
<evidence type="ECO:0000259" key="6">
    <source>
        <dbReference type="Pfam" id="PF02776"/>
    </source>
</evidence>
<evidence type="ECO:0000256" key="2">
    <source>
        <dbReference type="ARBA" id="ARBA00023052"/>
    </source>
</evidence>
<dbReference type="EMBL" id="JBGORX010000001">
    <property type="protein sequence ID" value="MFJ1267087.1"/>
    <property type="molecule type" value="Genomic_DNA"/>
</dbReference>
<comment type="caution">
    <text evidence="7">The sequence shown here is derived from an EMBL/GenBank/DDBJ whole genome shotgun (WGS) entry which is preliminary data.</text>
</comment>
<keyword evidence="8" id="KW-1185">Reference proteome</keyword>
<accession>A0ABW8D324</accession>
<reference evidence="7 8" key="1">
    <citation type="submission" date="2024-08" db="EMBL/GenBank/DDBJ databases">
        <title>Draft Genome Sequence of Legionella lytica strain DSB2004, Isolated From a Fire Sprinkler System.</title>
        <authorList>
            <person name="Everhart A.D."/>
            <person name="Kidane D.T."/>
            <person name="Farone A.L."/>
            <person name="Farone M.B."/>
        </authorList>
    </citation>
    <scope>NUCLEOTIDE SEQUENCE [LARGE SCALE GENOMIC DNA]</scope>
    <source>
        <strain evidence="7 8">DSB2004</strain>
    </source>
</reference>
<evidence type="ECO:0000313" key="7">
    <source>
        <dbReference type="EMBL" id="MFJ1267087.1"/>
    </source>
</evidence>
<dbReference type="EC" id="2.2.1.6" evidence="7"/>
<evidence type="ECO:0000313" key="8">
    <source>
        <dbReference type="Proteomes" id="UP001615550"/>
    </source>
</evidence>
<evidence type="ECO:0000259" key="4">
    <source>
        <dbReference type="Pfam" id="PF00205"/>
    </source>
</evidence>
<dbReference type="CDD" id="cd07035">
    <property type="entry name" value="TPP_PYR_POX_like"/>
    <property type="match status" value="1"/>
</dbReference>
<comment type="similarity">
    <text evidence="1 3">Belongs to the TPP enzyme family.</text>
</comment>
<proteinExistence type="inferred from homology"/>
<dbReference type="SUPFAM" id="SSF52467">
    <property type="entry name" value="DHS-like NAD/FAD-binding domain"/>
    <property type="match status" value="1"/>
</dbReference>
<dbReference type="InterPro" id="IPR012001">
    <property type="entry name" value="Thiamin_PyroP_enz_TPP-bd_dom"/>
</dbReference>
<gene>
    <name evidence="7" type="ORF">ACD661_00790</name>
</gene>
<dbReference type="PANTHER" id="PTHR18968:SF129">
    <property type="entry name" value="ACETOLACTATE SYNTHASE"/>
    <property type="match status" value="1"/>
</dbReference>
<evidence type="ECO:0000256" key="3">
    <source>
        <dbReference type="RuleBase" id="RU362132"/>
    </source>
</evidence>
<keyword evidence="7" id="KW-0808">Transferase</keyword>
<feature type="domain" description="Thiamine pyrophosphate enzyme central" evidence="4">
    <location>
        <begin position="188"/>
        <end position="320"/>
    </location>
</feature>